<feature type="compositionally biased region" description="Basic residues" evidence="1">
    <location>
        <begin position="191"/>
        <end position="206"/>
    </location>
</feature>
<dbReference type="EMBL" id="CP108318">
    <property type="protein sequence ID" value="WTW60592.1"/>
    <property type="molecule type" value="Genomic_DNA"/>
</dbReference>
<protein>
    <submittedName>
        <fullName evidence="2">Uncharacterized protein</fullName>
    </submittedName>
</protein>
<accession>A0AAU2UZT0</accession>
<reference evidence="2" key="1">
    <citation type="submission" date="2022-10" db="EMBL/GenBank/DDBJ databases">
        <title>The complete genomes of actinobacterial strains from the NBC collection.</title>
        <authorList>
            <person name="Joergensen T.S."/>
            <person name="Alvarez Arevalo M."/>
            <person name="Sterndorff E.B."/>
            <person name="Faurdal D."/>
            <person name="Vuksanovic O."/>
            <person name="Mourched A.-S."/>
            <person name="Charusanti P."/>
            <person name="Shaw S."/>
            <person name="Blin K."/>
            <person name="Weber T."/>
        </authorList>
    </citation>
    <scope>NUCLEOTIDE SEQUENCE</scope>
    <source>
        <strain evidence="2">NBC_00003</strain>
    </source>
</reference>
<evidence type="ECO:0000313" key="2">
    <source>
        <dbReference type="EMBL" id="WTW60592.1"/>
    </source>
</evidence>
<feature type="region of interest" description="Disordered" evidence="1">
    <location>
        <begin position="30"/>
        <end position="62"/>
    </location>
</feature>
<name>A0AAU2UZT0_9ACTN</name>
<feature type="compositionally biased region" description="Basic and acidic residues" evidence="1">
    <location>
        <begin position="50"/>
        <end position="62"/>
    </location>
</feature>
<feature type="region of interest" description="Disordered" evidence="1">
    <location>
        <begin position="184"/>
        <end position="214"/>
    </location>
</feature>
<gene>
    <name evidence="2" type="ORF">OG549_08010</name>
</gene>
<organism evidence="2">
    <name type="scientific">Streptomyces sp. NBC_00003</name>
    <dbReference type="NCBI Taxonomy" id="2903608"/>
    <lineage>
        <taxon>Bacteria</taxon>
        <taxon>Bacillati</taxon>
        <taxon>Actinomycetota</taxon>
        <taxon>Actinomycetes</taxon>
        <taxon>Kitasatosporales</taxon>
        <taxon>Streptomycetaceae</taxon>
        <taxon>Streptomyces</taxon>
    </lineage>
</organism>
<evidence type="ECO:0000256" key="1">
    <source>
        <dbReference type="SAM" id="MobiDB-lite"/>
    </source>
</evidence>
<dbReference type="AlphaFoldDB" id="A0AAU2UZT0"/>
<proteinExistence type="predicted"/>
<sequence length="214" mass="24254">MIRSDHARRSLRLHAERLAQTAVDTTLPHRAKATVQQADTLKGHPRGRPRRETHPDRHRDRPAEISRMRWLVPEDFALPLHAALWQCPAALTHRGDADTTVDITDQLQEEIDTDWTWANHPMTWLDRDEIRIVSADAQKIHDGIASGLLGLHLHAHDGHTTCAVGTYQHADSVHLHGENHLRVVSGSHTQGSHRRFPASVRRRRPSRPAAAQQH</sequence>